<evidence type="ECO:0000256" key="6">
    <source>
        <dbReference type="ARBA" id="ARBA00022630"/>
    </source>
</evidence>
<evidence type="ECO:0000256" key="9">
    <source>
        <dbReference type="ARBA" id="ARBA00022857"/>
    </source>
</evidence>
<dbReference type="Proteomes" id="UP000659496">
    <property type="component" value="Unassembled WGS sequence"/>
</dbReference>
<dbReference type="InterPro" id="IPR023950">
    <property type="entry name" value="Hmp"/>
</dbReference>
<dbReference type="PROSITE" id="PS51384">
    <property type="entry name" value="FAD_FR"/>
    <property type="match status" value="1"/>
</dbReference>
<dbReference type="EMBL" id="JACSQY010000002">
    <property type="protein sequence ID" value="MBD7907407.1"/>
    <property type="molecule type" value="Genomic_DNA"/>
</dbReference>
<dbReference type="SUPFAM" id="SSF63380">
    <property type="entry name" value="Riboflavin synthase domain-like"/>
    <property type="match status" value="1"/>
</dbReference>
<feature type="active site" description="Charge relay system" evidence="15">
    <location>
        <position position="137"/>
    </location>
</feature>
<evidence type="ECO:0000256" key="7">
    <source>
        <dbReference type="ARBA" id="ARBA00022723"/>
    </source>
</evidence>
<comment type="cofactor">
    <cofactor evidence="15">
        <name>heme b</name>
        <dbReference type="ChEBI" id="CHEBI:60344"/>
    </cofactor>
    <text evidence="15">Binds 1 heme b (iron(II)-protoporphyrin IX) group per subunit.</text>
</comment>
<name>A0ABR8PGV9_9BACL</name>
<accession>A0ABR8PGV9</accession>
<dbReference type="GO" id="GO:0008941">
    <property type="term" value="F:nitric oxide dioxygenase NAD(P)H activity"/>
    <property type="evidence" value="ECO:0007669"/>
    <property type="project" value="UniProtKB-EC"/>
</dbReference>
<dbReference type="Gene3D" id="2.40.30.10">
    <property type="entry name" value="Translation factors"/>
    <property type="match status" value="1"/>
</dbReference>
<dbReference type="PANTHER" id="PTHR43396:SF3">
    <property type="entry name" value="FLAVOHEMOPROTEIN"/>
    <property type="match status" value="1"/>
</dbReference>
<dbReference type="PROSITE" id="PS01033">
    <property type="entry name" value="GLOBIN"/>
    <property type="match status" value="1"/>
</dbReference>
<evidence type="ECO:0000256" key="1">
    <source>
        <dbReference type="ARBA" id="ARBA00006401"/>
    </source>
</evidence>
<protein>
    <recommendedName>
        <fullName evidence="15">Flavohemoprotein</fullName>
    </recommendedName>
    <alternativeName>
        <fullName evidence="15">Flavohemoglobin</fullName>
    </alternativeName>
    <alternativeName>
        <fullName evidence="15">Hemoglobin-like protein</fullName>
    </alternativeName>
    <alternativeName>
        <fullName evidence="15">Nitric oxide dioxygenase</fullName>
        <shortName evidence="15">NO oxygenase</shortName>
        <shortName evidence="15">NOD</shortName>
        <ecNumber evidence="15">1.14.12.17</ecNumber>
    </alternativeName>
</protein>
<dbReference type="Pfam" id="PF00175">
    <property type="entry name" value="NAD_binding_1"/>
    <property type="match status" value="1"/>
</dbReference>
<evidence type="ECO:0000256" key="5">
    <source>
        <dbReference type="ARBA" id="ARBA00022621"/>
    </source>
</evidence>
<evidence type="ECO:0000313" key="19">
    <source>
        <dbReference type="Proteomes" id="UP000659496"/>
    </source>
</evidence>
<dbReference type="CDD" id="cd06184">
    <property type="entry name" value="flavohem_like_fad_nad_binding"/>
    <property type="match status" value="1"/>
</dbReference>
<feature type="binding site" evidence="15">
    <location>
        <position position="190"/>
    </location>
    <ligand>
        <name>FAD</name>
        <dbReference type="ChEBI" id="CHEBI:57692"/>
    </ligand>
</feature>
<evidence type="ECO:0000256" key="11">
    <source>
        <dbReference type="ARBA" id="ARBA00023004"/>
    </source>
</evidence>
<dbReference type="HAMAP" id="MF_01252">
    <property type="entry name" value="Hmp"/>
    <property type="match status" value="1"/>
</dbReference>
<feature type="binding site" description="proximal binding residue" evidence="15">
    <location>
        <position position="85"/>
    </location>
    <ligand>
        <name>heme b</name>
        <dbReference type="ChEBI" id="CHEBI:60344"/>
    </ligand>
    <ligandPart>
        <name>Fe</name>
        <dbReference type="ChEBI" id="CHEBI:18248"/>
    </ligandPart>
</feature>
<feature type="domain" description="Globin" evidence="16">
    <location>
        <begin position="1"/>
        <end position="138"/>
    </location>
</feature>
<feature type="binding site" evidence="15">
    <location>
        <begin position="206"/>
        <end position="209"/>
    </location>
    <ligand>
        <name>FAD</name>
        <dbReference type="ChEBI" id="CHEBI:57692"/>
    </ligand>
</feature>
<gene>
    <name evidence="18" type="primary">hmpA</name>
    <name evidence="15" type="synonym">hmp</name>
    <name evidence="18" type="ORF">H9659_03545</name>
</gene>
<dbReference type="PANTHER" id="PTHR43396">
    <property type="entry name" value="FLAVOHEMOPROTEIN"/>
    <property type="match status" value="1"/>
</dbReference>
<dbReference type="PRINTS" id="PR00371">
    <property type="entry name" value="FPNCR"/>
</dbReference>
<evidence type="ECO:0000256" key="10">
    <source>
        <dbReference type="ARBA" id="ARBA00023002"/>
    </source>
</evidence>
<feature type="site" description="Involved in heme-bound ligand stabilization and O-O bond activation" evidence="15">
    <location>
        <position position="29"/>
    </location>
</feature>
<dbReference type="CDD" id="cd14777">
    <property type="entry name" value="Yhb1-globin-like"/>
    <property type="match status" value="1"/>
</dbReference>
<dbReference type="InterPro" id="IPR039261">
    <property type="entry name" value="FNR_nucleotide-bd"/>
</dbReference>
<keyword evidence="5 15" id="KW-0561">Oxygen transport</keyword>
<feature type="domain" description="FAD-binding FR-type" evidence="17">
    <location>
        <begin position="152"/>
        <end position="261"/>
    </location>
</feature>
<feature type="binding site" evidence="15">
    <location>
        <begin position="383"/>
        <end position="386"/>
    </location>
    <ligand>
        <name>FAD</name>
        <dbReference type="ChEBI" id="CHEBI:57692"/>
    </ligand>
</feature>
<evidence type="ECO:0000256" key="3">
    <source>
        <dbReference type="ARBA" id="ARBA00022448"/>
    </source>
</evidence>
<dbReference type="Pfam" id="PF00970">
    <property type="entry name" value="FAD_binding_6"/>
    <property type="match status" value="1"/>
</dbReference>
<dbReference type="SUPFAM" id="SSF46458">
    <property type="entry name" value="Globin-like"/>
    <property type="match status" value="1"/>
</dbReference>
<organism evidence="18 19">
    <name type="scientific">Sporosarcina gallistercoris</name>
    <dbReference type="NCBI Taxonomy" id="2762245"/>
    <lineage>
        <taxon>Bacteria</taxon>
        <taxon>Bacillati</taxon>
        <taxon>Bacillota</taxon>
        <taxon>Bacilli</taxon>
        <taxon>Bacillales</taxon>
        <taxon>Caryophanaceae</taxon>
        <taxon>Sporosarcina</taxon>
    </lineage>
</organism>
<comment type="catalytic activity">
    <reaction evidence="13 15">
        <text>2 nitric oxide + NADH + 2 O2 = 2 nitrate + NAD(+) + H(+)</text>
        <dbReference type="Rhea" id="RHEA:19469"/>
        <dbReference type="ChEBI" id="CHEBI:15378"/>
        <dbReference type="ChEBI" id="CHEBI:15379"/>
        <dbReference type="ChEBI" id="CHEBI:16480"/>
        <dbReference type="ChEBI" id="CHEBI:17632"/>
        <dbReference type="ChEBI" id="CHEBI:57540"/>
        <dbReference type="ChEBI" id="CHEBI:57945"/>
        <dbReference type="EC" id="1.14.12.17"/>
    </reaction>
</comment>
<evidence type="ECO:0000256" key="15">
    <source>
        <dbReference type="HAMAP-Rule" id="MF_01252"/>
    </source>
</evidence>
<keyword evidence="19" id="KW-1185">Reference proteome</keyword>
<dbReference type="EC" id="1.14.12.17" evidence="15"/>
<keyword evidence="15" id="KW-0216">Detoxification</keyword>
<feature type="binding site" evidence="15">
    <location>
        <begin position="274"/>
        <end position="279"/>
    </location>
    <ligand>
        <name>NADP(+)</name>
        <dbReference type="ChEBI" id="CHEBI:58349"/>
    </ligand>
</feature>
<dbReference type="InterPro" id="IPR001433">
    <property type="entry name" value="OxRdtase_FAD/NAD-bd"/>
</dbReference>
<comment type="catalytic activity">
    <reaction evidence="14 15">
        <text>2 nitric oxide + NADPH + 2 O2 = 2 nitrate + NADP(+) + H(+)</text>
        <dbReference type="Rhea" id="RHEA:19465"/>
        <dbReference type="ChEBI" id="CHEBI:15378"/>
        <dbReference type="ChEBI" id="CHEBI:15379"/>
        <dbReference type="ChEBI" id="CHEBI:16480"/>
        <dbReference type="ChEBI" id="CHEBI:17632"/>
        <dbReference type="ChEBI" id="CHEBI:57783"/>
        <dbReference type="ChEBI" id="CHEBI:58349"/>
        <dbReference type="EC" id="1.14.12.17"/>
    </reaction>
</comment>
<dbReference type="InterPro" id="IPR017938">
    <property type="entry name" value="Riboflavin_synthase-like_b-brl"/>
</dbReference>
<keyword evidence="9 15" id="KW-0521">NADP</keyword>
<keyword evidence="6 15" id="KW-0285">Flavoprotein</keyword>
<evidence type="ECO:0000313" key="18">
    <source>
        <dbReference type="EMBL" id="MBD7907407.1"/>
    </source>
</evidence>
<comment type="similarity">
    <text evidence="2 15">Belongs to the globin family. Two-domain flavohemoproteins subfamily.</text>
</comment>
<proteinExistence type="inferred from homology"/>
<dbReference type="SUPFAM" id="SSF52343">
    <property type="entry name" value="Ferredoxin reductase-like, C-terminal NADP-linked domain"/>
    <property type="match status" value="1"/>
</dbReference>
<keyword evidence="8 15" id="KW-0274">FAD</keyword>
<dbReference type="RefSeq" id="WP_191688583.1">
    <property type="nucleotide sequence ID" value="NZ_JACSQY010000002.1"/>
</dbReference>
<dbReference type="InterPro" id="IPR008333">
    <property type="entry name" value="Cbr1-like_FAD-bd_dom"/>
</dbReference>
<evidence type="ECO:0000259" key="16">
    <source>
        <dbReference type="PROSITE" id="PS01033"/>
    </source>
</evidence>
<dbReference type="InterPro" id="IPR017927">
    <property type="entry name" value="FAD-bd_FR_type"/>
</dbReference>
<keyword evidence="3 15" id="KW-0813">Transport</keyword>
<dbReference type="PRINTS" id="PR00410">
    <property type="entry name" value="PHEHYDRXLASE"/>
</dbReference>
<keyword evidence="10 15" id="KW-0560">Oxidoreductase</keyword>
<evidence type="ECO:0000256" key="12">
    <source>
        <dbReference type="ARBA" id="ARBA00023027"/>
    </source>
</evidence>
<dbReference type="InterPro" id="IPR009050">
    <property type="entry name" value="Globin-like_sf"/>
</dbReference>
<keyword evidence="11 15" id="KW-0408">Iron</keyword>
<comment type="domain">
    <text evidence="15">Consists of two distinct domains; an N-terminal heme-containing oxygen-binding domain and a C-terminal reductase domain with binding sites for FAD and NAD(P)H.</text>
</comment>
<evidence type="ECO:0000259" key="17">
    <source>
        <dbReference type="PROSITE" id="PS51384"/>
    </source>
</evidence>
<dbReference type="InterPro" id="IPR012292">
    <property type="entry name" value="Globin/Proto"/>
</dbReference>
<evidence type="ECO:0000256" key="4">
    <source>
        <dbReference type="ARBA" id="ARBA00022617"/>
    </source>
</evidence>
<feature type="active site" description="Charge relay system" evidence="15">
    <location>
        <position position="95"/>
    </location>
</feature>
<reference evidence="18 19" key="1">
    <citation type="submission" date="2020-08" db="EMBL/GenBank/DDBJ databases">
        <title>A Genomic Blueprint of the Chicken Gut Microbiome.</title>
        <authorList>
            <person name="Gilroy R."/>
            <person name="Ravi A."/>
            <person name="Getino M."/>
            <person name="Pursley I."/>
            <person name="Horton D.L."/>
            <person name="Alikhan N.-F."/>
            <person name="Baker D."/>
            <person name="Gharbi K."/>
            <person name="Hall N."/>
            <person name="Watson M."/>
            <person name="Adriaenssens E.M."/>
            <person name="Foster-Nyarko E."/>
            <person name="Jarju S."/>
            <person name="Secka A."/>
            <person name="Antonio M."/>
            <person name="Oren A."/>
            <person name="Chaudhuri R."/>
            <person name="La Ragione R.M."/>
            <person name="Hildebrand F."/>
            <person name="Pallen M.J."/>
        </authorList>
    </citation>
    <scope>NUCLEOTIDE SEQUENCE [LARGE SCALE GENOMIC DNA]</scope>
    <source>
        <strain evidence="18 19">Sa3CUA8</strain>
    </source>
</reference>
<evidence type="ECO:0000256" key="2">
    <source>
        <dbReference type="ARBA" id="ARBA00008414"/>
    </source>
</evidence>
<feature type="site" description="Influences the redox potential of the prosthetic heme and FAD groups" evidence="15">
    <location>
        <position position="382"/>
    </location>
</feature>
<dbReference type="Gene3D" id="3.40.50.80">
    <property type="entry name" value="Nucleotide-binding domain of ferredoxin-NADP reductase (FNR) module"/>
    <property type="match status" value="1"/>
</dbReference>
<sequence>MLSQEKIDIIKSTVPVLEQHGKTITTVFYKNMFEAHPELLNVFNHVNQAQGRQQTALANTVLAAAKHIDNLGAIIPAVVQIANKHVSLGIVPEQYPIVGKYLLGAIKEVLGDAATPEILGAWEEAYGIIADAFIGVEKSMYDEMEAEEGGWKLFKGFVLADKIKESEVITSFYFKPVDGGKVPTYKPGQYISIKLEIPGEKNTLIRQYSLSQAPNGESFRISVKREGENNPNGKASVFLHDQLNVGDIVELSAPAGDFYLDIENAAPVTLISGGVGVTPMMAMYETIATTTPERPVAFLHSARTRSHQAFDKVVREMDESLATSSYAALYSEEGDGFINREFLEKNVLSGSDVYVCGPTPFMQAVISELYAMGIDKEKVHFEFFGPAVQLELAHA</sequence>
<dbReference type="Gene3D" id="1.10.490.10">
    <property type="entry name" value="Globins"/>
    <property type="match status" value="1"/>
</dbReference>
<dbReference type="InterPro" id="IPR000971">
    <property type="entry name" value="Globin"/>
</dbReference>
<evidence type="ECO:0000256" key="13">
    <source>
        <dbReference type="ARBA" id="ARBA00048649"/>
    </source>
</evidence>
<evidence type="ECO:0000256" key="14">
    <source>
        <dbReference type="ARBA" id="ARBA00049433"/>
    </source>
</evidence>
<dbReference type="Pfam" id="PF00042">
    <property type="entry name" value="Globin"/>
    <property type="match status" value="1"/>
</dbReference>
<comment type="function">
    <text evidence="15">Is involved in NO detoxification in an aerobic process, termed nitric oxide dioxygenase (NOD) reaction that utilizes O(2) and NAD(P)H to convert NO to nitrate, which protects the bacterium from various noxious nitrogen compounds. Therefore, plays a central role in the inducible response to nitrosative stress.</text>
</comment>
<comment type="caution">
    <text evidence="18">The sequence shown here is derived from an EMBL/GenBank/DDBJ whole genome shotgun (WGS) entry which is preliminary data.</text>
</comment>
<feature type="region of interest" description="Reductase" evidence="15">
    <location>
        <begin position="149"/>
        <end position="395"/>
    </location>
</feature>
<comment type="similarity">
    <text evidence="1 15">In the C-terminal section; belongs to the flavoprotein pyridine nucleotide cytochrome reductase family.</text>
</comment>
<comment type="cofactor">
    <cofactor evidence="15">
        <name>FAD</name>
        <dbReference type="ChEBI" id="CHEBI:57692"/>
    </cofactor>
    <text evidence="15">Binds 1 FAD per subunit.</text>
</comment>
<dbReference type="InterPro" id="IPR001709">
    <property type="entry name" value="Flavoprot_Pyr_Nucl_cyt_Rdtase"/>
</dbReference>
<keyword evidence="4 15" id="KW-0349">Heme</keyword>
<keyword evidence="7 15" id="KW-0479">Metal-binding</keyword>
<feature type="site" description="Influences the redox potential of the prosthetic heme and FAD groups" evidence="15">
    <location>
        <position position="84"/>
    </location>
</feature>
<keyword evidence="12 15" id="KW-0520">NAD</keyword>
<dbReference type="NCBIfam" id="NF009805">
    <property type="entry name" value="PRK13289.1"/>
    <property type="match status" value="1"/>
</dbReference>
<evidence type="ECO:0000256" key="8">
    <source>
        <dbReference type="ARBA" id="ARBA00022827"/>
    </source>
</evidence>